<evidence type="ECO:0000259" key="1">
    <source>
        <dbReference type="Pfam" id="PF09722"/>
    </source>
</evidence>
<evidence type="ECO:0000313" key="3">
    <source>
        <dbReference type="Proteomes" id="UP001501337"/>
    </source>
</evidence>
<dbReference type="Proteomes" id="UP001501337">
    <property type="component" value="Unassembled WGS sequence"/>
</dbReference>
<accession>A0ABP7Q7W7</accession>
<name>A0ABP7Q7W7_9GAMM</name>
<gene>
    <name evidence="2" type="ORF">GCM10022278_38300</name>
</gene>
<proteinExistence type="predicted"/>
<dbReference type="EMBL" id="BAABBO010000022">
    <property type="protein sequence ID" value="GAA3977944.1"/>
    <property type="molecule type" value="Genomic_DNA"/>
</dbReference>
<reference evidence="3" key="1">
    <citation type="journal article" date="2019" name="Int. J. Syst. Evol. Microbiol.">
        <title>The Global Catalogue of Microorganisms (GCM) 10K type strain sequencing project: providing services to taxonomists for standard genome sequencing and annotation.</title>
        <authorList>
            <consortium name="The Broad Institute Genomics Platform"/>
            <consortium name="The Broad Institute Genome Sequencing Center for Infectious Disease"/>
            <person name="Wu L."/>
            <person name="Ma J."/>
        </authorList>
    </citation>
    <scope>NUCLEOTIDE SEQUENCE [LARGE SCALE GENOMIC DNA]</scope>
    <source>
        <strain evidence="3">JCM 17555</strain>
    </source>
</reference>
<keyword evidence="3" id="KW-1185">Reference proteome</keyword>
<protein>
    <recommendedName>
        <fullName evidence="1">Antitoxin Xre/MbcA/ParS-like toxin-binding domain-containing protein</fullName>
    </recommendedName>
</protein>
<comment type="caution">
    <text evidence="2">The sequence shown here is derived from an EMBL/GenBank/DDBJ whole genome shotgun (WGS) entry which is preliminary data.</text>
</comment>
<organism evidence="2 3">
    <name type="scientific">Allohahella marinimesophila</name>
    <dbReference type="NCBI Taxonomy" id="1054972"/>
    <lineage>
        <taxon>Bacteria</taxon>
        <taxon>Pseudomonadati</taxon>
        <taxon>Pseudomonadota</taxon>
        <taxon>Gammaproteobacteria</taxon>
        <taxon>Oceanospirillales</taxon>
        <taxon>Hahellaceae</taxon>
        <taxon>Allohahella</taxon>
    </lineage>
</organism>
<dbReference type="RefSeq" id="WP_344809431.1">
    <property type="nucleotide sequence ID" value="NZ_BAABBO010000022.1"/>
</dbReference>
<dbReference type="Pfam" id="PF09722">
    <property type="entry name" value="Xre_MbcA_ParS_C"/>
    <property type="match status" value="1"/>
</dbReference>
<sequence>MAKKASSREKDVEERLRLLQQAAKQVELWNDCLDLLDLNTDEKSARRNIIGRLVRAIDDEIPSSIDAISETIGSESVISDDLMKKAIIALRSAEKAGRWFDTPTPVFGGKSPTDFLKEGGHSDYVVNELLNIQHSQLA</sequence>
<dbReference type="InterPro" id="IPR024467">
    <property type="entry name" value="Xre/MbcA/ParS-like_toxin-bd"/>
</dbReference>
<feature type="domain" description="Antitoxin Xre/MbcA/ParS-like toxin-binding" evidence="1">
    <location>
        <begin position="88"/>
        <end position="134"/>
    </location>
</feature>
<evidence type="ECO:0000313" key="2">
    <source>
        <dbReference type="EMBL" id="GAA3977944.1"/>
    </source>
</evidence>